<evidence type="ECO:0000313" key="1">
    <source>
        <dbReference type="EMBL" id="KAK9137452.1"/>
    </source>
</evidence>
<evidence type="ECO:0000313" key="2">
    <source>
        <dbReference type="Proteomes" id="UP001417504"/>
    </source>
</evidence>
<accession>A0AAP0PAZ8</accession>
<proteinExistence type="predicted"/>
<reference evidence="1 2" key="1">
    <citation type="submission" date="2024-01" db="EMBL/GenBank/DDBJ databases">
        <title>Genome assemblies of Stephania.</title>
        <authorList>
            <person name="Yang L."/>
        </authorList>
    </citation>
    <scope>NUCLEOTIDE SEQUENCE [LARGE SCALE GENOMIC DNA]</scope>
    <source>
        <strain evidence="1">QJT</strain>
        <tissue evidence="1">Leaf</tissue>
    </source>
</reference>
<organism evidence="1 2">
    <name type="scientific">Stephania japonica</name>
    <dbReference type="NCBI Taxonomy" id="461633"/>
    <lineage>
        <taxon>Eukaryota</taxon>
        <taxon>Viridiplantae</taxon>
        <taxon>Streptophyta</taxon>
        <taxon>Embryophyta</taxon>
        <taxon>Tracheophyta</taxon>
        <taxon>Spermatophyta</taxon>
        <taxon>Magnoliopsida</taxon>
        <taxon>Ranunculales</taxon>
        <taxon>Menispermaceae</taxon>
        <taxon>Menispermoideae</taxon>
        <taxon>Cissampelideae</taxon>
        <taxon>Stephania</taxon>
    </lineage>
</organism>
<dbReference type="EMBL" id="JBBNAE010000003">
    <property type="protein sequence ID" value="KAK9137452.1"/>
    <property type="molecule type" value="Genomic_DNA"/>
</dbReference>
<dbReference type="Proteomes" id="UP001417504">
    <property type="component" value="Unassembled WGS sequence"/>
</dbReference>
<comment type="caution">
    <text evidence="1">The sequence shown here is derived from an EMBL/GenBank/DDBJ whole genome shotgun (WGS) entry which is preliminary data.</text>
</comment>
<sequence>MVMGGLFGWTIVDEDSYMVYEIWLSCSVKETFGFAIMFLDMGLELVLSLGKVGFNEERVGLFNCGVFRFGEMIFGLLGSALVGGALKEVALSAGWLLGDGLGYTLDEADPSLADGNSL</sequence>
<protein>
    <submittedName>
        <fullName evidence="1">Uncharacterized protein</fullName>
    </submittedName>
</protein>
<gene>
    <name evidence="1" type="ORF">Sjap_008046</name>
</gene>
<keyword evidence="2" id="KW-1185">Reference proteome</keyword>
<dbReference type="AlphaFoldDB" id="A0AAP0PAZ8"/>
<name>A0AAP0PAZ8_9MAGN</name>